<gene>
    <name evidence="1" type="primary">103</name>
    <name evidence="1" type="ORF">SEA_PHRAPPUCCINO_103</name>
</gene>
<dbReference type="RefSeq" id="YP_010059792.1">
    <property type="nucleotide sequence ID" value="NC_054727.1"/>
</dbReference>
<keyword evidence="2" id="KW-1185">Reference proteome</keyword>
<protein>
    <submittedName>
        <fullName evidence="1">Uncharacterized protein</fullName>
    </submittedName>
</protein>
<sequence length="95" mass="10263">MPNDTLSVVGPENAEVLETELTLYFGATVAVTTTASGFQDWIKPSASFSTKWKGTPSGEQVVMATQQIQNDILAPMLEEIIAMCQARLTQSRRGG</sequence>
<evidence type="ECO:0000313" key="2">
    <source>
        <dbReference type="Proteomes" id="UP000316777"/>
    </source>
</evidence>
<dbReference type="EMBL" id="MK937592">
    <property type="protein sequence ID" value="QDH91778.1"/>
    <property type="molecule type" value="Genomic_DNA"/>
</dbReference>
<dbReference type="KEGG" id="vg:64767024"/>
<reference evidence="1 2" key="1">
    <citation type="submission" date="2019-05" db="EMBL/GenBank/DDBJ databases">
        <authorList>
            <person name="Pope W.H."/>
            <person name="Garlena R.A."/>
            <person name="Russell D.A."/>
            <person name="Jacobs-Sera D."/>
            <person name="Hatfull G.F."/>
        </authorList>
    </citation>
    <scope>NUCLEOTIDE SEQUENCE [LARGE SCALE GENOMIC DNA]</scope>
</reference>
<accession>A0A514DDU8</accession>
<dbReference type="GeneID" id="64767024"/>
<organism evidence="1 2">
    <name type="scientific">Mycobacterium phage Phrappuccino</name>
    <dbReference type="NCBI Taxonomy" id="2591223"/>
    <lineage>
        <taxon>Viruses</taxon>
        <taxon>Duplodnaviria</taxon>
        <taxon>Heunggongvirae</taxon>
        <taxon>Uroviricota</taxon>
        <taxon>Caudoviricetes</taxon>
        <taxon>Phrappuccinovirus</taxon>
        <taxon>Phrappuccinovirus phrappuccino</taxon>
        <taxon>Phreappuccinovirus Phrappuccino</taxon>
    </lineage>
</organism>
<proteinExistence type="predicted"/>
<evidence type="ECO:0000313" key="1">
    <source>
        <dbReference type="EMBL" id="QDH91778.1"/>
    </source>
</evidence>
<dbReference type="Proteomes" id="UP000316777">
    <property type="component" value="Segment"/>
</dbReference>
<name>A0A514DDU8_9CAUD</name>